<evidence type="ECO:0000313" key="2">
    <source>
        <dbReference type="Proteomes" id="UP000001095"/>
    </source>
</evidence>
<dbReference type="AlphaFoldDB" id="K8NP61"/>
<comment type="caution">
    <text evidence="1">The sequence shown here is derived from an EMBL/GenBank/DDBJ whole genome shotgun (WGS) entry which is preliminary data.</text>
</comment>
<dbReference type="Proteomes" id="UP000001095">
    <property type="component" value="Unassembled WGS sequence"/>
</dbReference>
<organism evidence="1 2">
    <name type="scientific">Afipia clevelandensis ATCC 49720</name>
    <dbReference type="NCBI Taxonomy" id="883079"/>
    <lineage>
        <taxon>Bacteria</taxon>
        <taxon>Pseudomonadati</taxon>
        <taxon>Pseudomonadota</taxon>
        <taxon>Alphaproteobacteria</taxon>
        <taxon>Hyphomicrobiales</taxon>
        <taxon>Nitrobacteraceae</taxon>
        <taxon>Afipia</taxon>
    </lineage>
</organism>
<protein>
    <submittedName>
        <fullName evidence="1">Uncharacterized protein</fullName>
    </submittedName>
</protein>
<evidence type="ECO:0000313" key="1">
    <source>
        <dbReference type="EMBL" id="EKS32142.1"/>
    </source>
</evidence>
<dbReference type="HOGENOM" id="CLU_2802827_0_0_5"/>
<reference evidence="1 2" key="1">
    <citation type="submission" date="2012-04" db="EMBL/GenBank/DDBJ databases">
        <title>The Genome Sequence of Afipia clevelandensis ATCC 49720.</title>
        <authorList>
            <consortium name="The Broad Institute Genome Sequencing Platform"/>
            <person name="Earl A."/>
            <person name="Ward D."/>
            <person name="Feldgarden M."/>
            <person name="Gevers D."/>
            <person name="Huys G."/>
            <person name="Walker B."/>
            <person name="Young S.K."/>
            <person name="Zeng Q."/>
            <person name="Gargeya S."/>
            <person name="Fitzgerald M."/>
            <person name="Haas B."/>
            <person name="Abouelleil A."/>
            <person name="Alvarado L."/>
            <person name="Arachchi H.M."/>
            <person name="Berlin A."/>
            <person name="Chapman S.B."/>
            <person name="Goldberg J."/>
            <person name="Griggs A."/>
            <person name="Gujja S."/>
            <person name="Hansen M."/>
            <person name="Howarth C."/>
            <person name="Imamovic A."/>
            <person name="Larimer J."/>
            <person name="McCowen C."/>
            <person name="Montmayeur A."/>
            <person name="Murphy C."/>
            <person name="Neiman D."/>
            <person name="Pearson M."/>
            <person name="Priest M."/>
            <person name="Roberts A."/>
            <person name="Saif S."/>
            <person name="Shea T."/>
            <person name="Sisk P."/>
            <person name="Sykes S."/>
            <person name="Wortman J."/>
            <person name="Nusbaum C."/>
            <person name="Birren B."/>
        </authorList>
    </citation>
    <scope>NUCLEOTIDE SEQUENCE [LARGE SCALE GENOMIC DNA]</scope>
    <source>
        <strain evidence="1 2">ATCC 49720</strain>
    </source>
</reference>
<gene>
    <name evidence="1" type="ORF">HMPREF9696_03945</name>
</gene>
<keyword evidence="2" id="KW-1185">Reference proteome</keyword>
<proteinExistence type="predicted"/>
<dbReference type="EMBL" id="AGWY01000017">
    <property type="protein sequence ID" value="EKS32142.1"/>
    <property type="molecule type" value="Genomic_DNA"/>
</dbReference>
<accession>K8NP61</accession>
<name>K8NP61_9BRAD</name>
<sequence>MPTIFLTVSKRAIENMKRRAREAADRGPAKGIIDGPCRASVVKDYLDQINGEHEKRRRRKKTLRKPS</sequence>